<evidence type="ECO:0000313" key="2">
    <source>
        <dbReference type="EMBL" id="THU81431.1"/>
    </source>
</evidence>
<dbReference type="AlphaFoldDB" id="A0A4S8KZS1"/>
<sequence length="479" mass="55246">MGKFAGLRQSFYKFAGLLQYIQCYLVNAPWESQPIHIKAIPEYKLKKADDRTKLAYRYHRLDSVVDVVESDEPEDTISSRATSTSINSSNLLSRALQHIRRRFTHTNLVDDSEDSEVDILPYSNTSDEEVRLLFISDAVHPGRSHRLVLETEGKMKALVKSASRDHLMTSIDTCPHRLIDTDTLNLVEFSQDVTIPPYAILSHRWTEEVVYAEYLQPLPETKSKPGYLKIETACRQARRDGIQYLWVDTCCIKQGDPADVAENIMSMYAYYQNAEVCYAYLVDVKSRYRHDVFGMLVDRTPTAPIGQGSEWFHRGWTLQELIAPRTVVFFNKDWQYLTDKHNLRDDIYQITSIPPTILACTRSIQDVDILTRMSWSVFRNTTKKQDLAYCLQGLLGVELEPDYNESYTASFNRLGKALLDANPDLKARLGFSEDWLQDPDRTSLYWTIMCELMSTVNQARYLGTSRGAVVLHWTWKKNI</sequence>
<dbReference type="OrthoDB" id="2144200at2759"/>
<accession>A0A4S8KZS1</accession>
<dbReference type="Pfam" id="PF06985">
    <property type="entry name" value="HET"/>
    <property type="match status" value="1"/>
</dbReference>
<proteinExistence type="predicted"/>
<dbReference type="PANTHER" id="PTHR10622:SF10">
    <property type="entry name" value="HET DOMAIN-CONTAINING PROTEIN"/>
    <property type="match status" value="1"/>
</dbReference>
<protein>
    <submittedName>
        <fullName evidence="2">HET-domain-containing protein</fullName>
    </submittedName>
</protein>
<gene>
    <name evidence="2" type="ORF">K435DRAFT_844739</name>
</gene>
<feature type="domain" description="Heterokaryon incompatibility" evidence="1">
    <location>
        <begin position="198"/>
        <end position="288"/>
    </location>
</feature>
<dbReference type="Proteomes" id="UP000297245">
    <property type="component" value="Unassembled WGS sequence"/>
</dbReference>
<dbReference type="InterPro" id="IPR010730">
    <property type="entry name" value="HET"/>
</dbReference>
<reference evidence="2 3" key="1">
    <citation type="journal article" date="2019" name="Nat. Ecol. Evol.">
        <title>Megaphylogeny resolves global patterns of mushroom evolution.</title>
        <authorList>
            <person name="Varga T."/>
            <person name="Krizsan K."/>
            <person name="Foldi C."/>
            <person name="Dima B."/>
            <person name="Sanchez-Garcia M."/>
            <person name="Sanchez-Ramirez S."/>
            <person name="Szollosi G.J."/>
            <person name="Szarkandi J.G."/>
            <person name="Papp V."/>
            <person name="Albert L."/>
            <person name="Andreopoulos W."/>
            <person name="Angelini C."/>
            <person name="Antonin V."/>
            <person name="Barry K.W."/>
            <person name="Bougher N.L."/>
            <person name="Buchanan P."/>
            <person name="Buyck B."/>
            <person name="Bense V."/>
            <person name="Catcheside P."/>
            <person name="Chovatia M."/>
            <person name="Cooper J."/>
            <person name="Damon W."/>
            <person name="Desjardin D."/>
            <person name="Finy P."/>
            <person name="Geml J."/>
            <person name="Haridas S."/>
            <person name="Hughes K."/>
            <person name="Justo A."/>
            <person name="Karasinski D."/>
            <person name="Kautmanova I."/>
            <person name="Kiss B."/>
            <person name="Kocsube S."/>
            <person name="Kotiranta H."/>
            <person name="LaButti K.M."/>
            <person name="Lechner B.E."/>
            <person name="Liimatainen K."/>
            <person name="Lipzen A."/>
            <person name="Lukacs Z."/>
            <person name="Mihaltcheva S."/>
            <person name="Morgado L.N."/>
            <person name="Niskanen T."/>
            <person name="Noordeloos M.E."/>
            <person name="Ohm R.A."/>
            <person name="Ortiz-Santana B."/>
            <person name="Ovrebo C."/>
            <person name="Racz N."/>
            <person name="Riley R."/>
            <person name="Savchenko A."/>
            <person name="Shiryaev A."/>
            <person name="Soop K."/>
            <person name="Spirin V."/>
            <person name="Szebenyi C."/>
            <person name="Tomsovsky M."/>
            <person name="Tulloss R.E."/>
            <person name="Uehling J."/>
            <person name="Grigoriev I.V."/>
            <person name="Vagvolgyi C."/>
            <person name="Papp T."/>
            <person name="Martin F.M."/>
            <person name="Miettinen O."/>
            <person name="Hibbett D.S."/>
            <person name="Nagy L.G."/>
        </authorList>
    </citation>
    <scope>NUCLEOTIDE SEQUENCE [LARGE SCALE GENOMIC DNA]</scope>
    <source>
        <strain evidence="2 3">CBS 962.96</strain>
    </source>
</reference>
<name>A0A4S8KZS1_DENBC</name>
<dbReference type="EMBL" id="ML179810">
    <property type="protein sequence ID" value="THU81431.1"/>
    <property type="molecule type" value="Genomic_DNA"/>
</dbReference>
<organism evidence="2 3">
    <name type="scientific">Dendrothele bispora (strain CBS 962.96)</name>
    <dbReference type="NCBI Taxonomy" id="1314807"/>
    <lineage>
        <taxon>Eukaryota</taxon>
        <taxon>Fungi</taxon>
        <taxon>Dikarya</taxon>
        <taxon>Basidiomycota</taxon>
        <taxon>Agaricomycotina</taxon>
        <taxon>Agaricomycetes</taxon>
        <taxon>Agaricomycetidae</taxon>
        <taxon>Agaricales</taxon>
        <taxon>Agaricales incertae sedis</taxon>
        <taxon>Dendrothele</taxon>
    </lineage>
</organism>
<dbReference type="PANTHER" id="PTHR10622">
    <property type="entry name" value="HET DOMAIN-CONTAINING PROTEIN"/>
    <property type="match status" value="1"/>
</dbReference>
<keyword evidence="3" id="KW-1185">Reference proteome</keyword>
<evidence type="ECO:0000259" key="1">
    <source>
        <dbReference type="Pfam" id="PF06985"/>
    </source>
</evidence>
<evidence type="ECO:0000313" key="3">
    <source>
        <dbReference type="Proteomes" id="UP000297245"/>
    </source>
</evidence>